<protein>
    <submittedName>
        <fullName evidence="7">(diamondback moth) hypothetical protein</fullName>
    </submittedName>
</protein>
<evidence type="ECO:0000259" key="6">
    <source>
        <dbReference type="PROSITE" id="PS51456"/>
    </source>
</evidence>
<evidence type="ECO:0000256" key="5">
    <source>
        <dbReference type="SAM" id="MobiDB-lite"/>
    </source>
</evidence>
<name>A0A8S4G0U2_PLUXY</name>
<comment type="caution">
    <text evidence="7">The sequence shown here is derived from an EMBL/GenBank/DDBJ whole genome shotgun (WGS) entry which is preliminary data.</text>
</comment>
<dbReference type="SUPFAM" id="SSF52540">
    <property type="entry name" value="P-loop containing nucleoside triphosphate hydrolases"/>
    <property type="match status" value="1"/>
</dbReference>
<dbReference type="InterPro" id="IPR027417">
    <property type="entry name" value="P-loop_NTPase"/>
</dbReference>
<dbReference type="GO" id="GO:0016459">
    <property type="term" value="C:myosin complex"/>
    <property type="evidence" value="ECO:0007669"/>
    <property type="project" value="UniProtKB-KW"/>
</dbReference>
<dbReference type="GO" id="GO:0007015">
    <property type="term" value="P:actin filament organization"/>
    <property type="evidence" value="ECO:0007669"/>
    <property type="project" value="TreeGrafter"/>
</dbReference>
<dbReference type="Pfam" id="PF00063">
    <property type="entry name" value="Myosin_head"/>
    <property type="match status" value="1"/>
</dbReference>
<dbReference type="GO" id="GO:0000146">
    <property type="term" value="F:microfilament motor activity"/>
    <property type="evidence" value="ECO:0007669"/>
    <property type="project" value="TreeGrafter"/>
</dbReference>
<keyword evidence="8" id="KW-1185">Reference proteome</keyword>
<dbReference type="GO" id="GO:0016020">
    <property type="term" value="C:membrane"/>
    <property type="evidence" value="ECO:0007669"/>
    <property type="project" value="TreeGrafter"/>
</dbReference>
<comment type="similarity">
    <text evidence="4">Belongs to the TRAFAC class myosin-kinesin ATPase superfamily. Myosin family.</text>
</comment>
<feature type="region of interest" description="Disordered" evidence="5">
    <location>
        <begin position="440"/>
        <end position="520"/>
    </location>
</feature>
<dbReference type="AlphaFoldDB" id="A0A8S4G0U2"/>
<dbReference type="Gene3D" id="1.20.58.530">
    <property type="match status" value="1"/>
</dbReference>
<reference evidence="7" key="1">
    <citation type="submission" date="2020-11" db="EMBL/GenBank/DDBJ databases">
        <authorList>
            <person name="Whiteford S."/>
        </authorList>
    </citation>
    <scope>NUCLEOTIDE SEQUENCE</scope>
</reference>
<proteinExistence type="inferred from homology"/>
<accession>A0A8S4G0U2</accession>
<dbReference type="SMART" id="SM00242">
    <property type="entry name" value="MYSc"/>
    <property type="match status" value="1"/>
</dbReference>
<keyword evidence="1" id="KW-0547">Nucleotide-binding</keyword>
<dbReference type="GO" id="GO:0051015">
    <property type="term" value="F:actin filament binding"/>
    <property type="evidence" value="ECO:0007669"/>
    <property type="project" value="TreeGrafter"/>
</dbReference>
<feature type="compositionally biased region" description="Polar residues" evidence="5">
    <location>
        <begin position="502"/>
        <end position="520"/>
    </location>
</feature>
<dbReference type="PANTHER" id="PTHR13140">
    <property type="entry name" value="MYOSIN"/>
    <property type="match status" value="1"/>
</dbReference>
<dbReference type="PROSITE" id="PS51456">
    <property type="entry name" value="MYOSIN_MOTOR"/>
    <property type="match status" value="1"/>
</dbReference>
<organism evidence="7 8">
    <name type="scientific">Plutella xylostella</name>
    <name type="common">Diamondback moth</name>
    <name type="synonym">Plutella maculipennis</name>
    <dbReference type="NCBI Taxonomy" id="51655"/>
    <lineage>
        <taxon>Eukaryota</taxon>
        <taxon>Metazoa</taxon>
        <taxon>Ecdysozoa</taxon>
        <taxon>Arthropoda</taxon>
        <taxon>Hexapoda</taxon>
        <taxon>Insecta</taxon>
        <taxon>Pterygota</taxon>
        <taxon>Neoptera</taxon>
        <taxon>Endopterygota</taxon>
        <taxon>Lepidoptera</taxon>
        <taxon>Glossata</taxon>
        <taxon>Ditrysia</taxon>
        <taxon>Yponomeutoidea</taxon>
        <taxon>Plutellidae</taxon>
        <taxon>Plutella</taxon>
    </lineage>
</organism>
<dbReference type="GO" id="GO:0005524">
    <property type="term" value="F:ATP binding"/>
    <property type="evidence" value="ECO:0007669"/>
    <property type="project" value="UniProtKB-KW"/>
</dbReference>
<evidence type="ECO:0000256" key="2">
    <source>
        <dbReference type="ARBA" id="ARBA00022840"/>
    </source>
</evidence>
<dbReference type="PANTHER" id="PTHR13140:SF706">
    <property type="entry name" value="DILUTE CLASS UNCONVENTIONAL MYOSIN, ISOFORM C"/>
    <property type="match status" value="1"/>
</dbReference>
<evidence type="ECO:0000256" key="3">
    <source>
        <dbReference type="ARBA" id="ARBA00023203"/>
    </source>
</evidence>
<sequence>MRPDMALTTLGVTESQQKRDVHYFGGHLASGQHQTDREVRRGRRWAFIDNWSCGSRIDEIESANEVIVSRMEVTNAAFARDALAKRLYGELFAWLVAAINRALETKHTRKHFIGVLDIYGFETFEINSFEQFCINYANEKLQQQFNSHVFKLEQDEYIKEEISWTMIDFYDNQPCLDLIEDKLGVLALLDEECRVPQGSDARLAAKLRDKCRQYPHFAAPRFATSDHETNGNVLEPVDVLENAVLDTEEPSQEPVTVPELDPETLSALGETTEEAPKFGANIQESLSRLWLPILRKGINKETKEKLAKEYLVPENCALLQPPKLNPEISSAVNEGARARDKKVEAVQQQLGLGITALNKGLELLLDDGRDRLQAIKYLSDSCRLLCDLHFLETEARKKFITPGLDKSFLNIMQDVEHDDMLFGNKLSEKIKATKVIEKHGLQIKKPAPNPKPPSTSYNQPSTSRSRPQGNWGGPSRFPPNRGGRGGPKKTPSASRRPPAGYNAQQKSSTQSKQRATSQQQ</sequence>
<keyword evidence="2" id="KW-0067">ATP-binding</keyword>
<dbReference type="Proteomes" id="UP000653454">
    <property type="component" value="Unassembled WGS sequence"/>
</dbReference>
<evidence type="ECO:0000256" key="1">
    <source>
        <dbReference type="ARBA" id="ARBA00022741"/>
    </source>
</evidence>
<evidence type="ECO:0000313" key="8">
    <source>
        <dbReference type="Proteomes" id="UP000653454"/>
    </source>
</evidence>
<evidence type="ECO:0000256" key="4">
    <source>
        <dbReference type="PROSITE-ProRule" id="PRU00782"/>
    </source>
</evidence>
<feature type="compositionally biased region" description="Polar residues" evidence="5">
    <location>
        <begin position="454"/>
        <end position="468"/>
    </location>
</feature>
<dbReference type="EMBL" id="CAJHNJ030000083">
    <property type="protein sequence ID" value="CAG9134693.1"/>
    <property type="molecule type" value="Genomic_DNA"/>
</dbReference>
<dbReference type="InterPro" id="IPR001609">
    <property type="entry name" value="Myosin_head_motor_dom-like"/>
</dbReference>
<dbReference type="Gene3D" id="1.20.120.720">
    <property type="entry name" value="Myosin VI head, motor domain, U50 subdomain"/>
    <property type="match status" value="1"/>
</dbReference>
<feature type="domain" description="Myosin motor" evidence="6">
    <location>
        <begin position="1"/>
        <end position="223"/>
    </location>
</feature>
<keyword evidence="4" id="KW-0505">Motor protein</keyword>
<dbReference type="PRINTS" id="PR00193">
    <property type="entry name" value="MYOSINHEAVY"/>
</dbReference>
<keyword evidence="3 4" id="KW-0009">Actin-binding</keyword>
<evidence type="ECO:0000313" key="7">
    <source>
        <dbReference type="EMBL" id="CAG9134693.1"/>
    </source>
</evidence>
<gene>
    <name evidence="7" type="ORF">PLXY2_LOCUS12933</name>
</gene>
<comment type="caution">
    <text evidence="4">Lacks conserved residue(s) required for the propagation of feature annotation.</text>
</comment>
<keyword evidence="4" id="KW-0518">Myosin</keyword>
<dbReference type="GO" id="GO:0005737">
    <property type="term" value="C:cytoplasm"/>
    <property type="evidence" value="ECO:0007669"/>
    <property type="project" value="TreeGrafter"/>
</dbReference>